<evidence type="ECO:0000313" key="1">
    <source>
        <dbReference type="EMBL" id="KAB6569159.1"/>
    </source>
</evidence>
<evidence type="ECO:0000313" key="2">
    <source>
        <dbReference type="EMBL" id="MDU0239124.1"/>
    </source>
</evidence>
<accession>A0A7J5RQA7</accession>
<reference evidence="1 3" key="1">
    <citation type="journal article" date="2019" name="Nat. Med.">
        <title>A library of human gut bacterial isolates paired with longitudinal multiomics data enables mechanistic microbiome research.</title>
        <authorList>
            <person name="Poyet M."/>
            <person name="Groussin M."/>
            <person name="Gibbons S.M."/>
            <person name="Avila-Pacheco J."/>
            <person name="Jiang X."/>
            <person name="Kearney S.M."/>
            <person name="Perrotta A.R."/>
            <person name="Berdy B."/>
            <person name="Zhao S."/>
            <person name="Lieberman T.D."/>
            <person name="Swanson P.K."/>
            <person name="Smith M."/>
            <person name="Roesemann S."/>
            <person name="Alexander J.E."/>
            <person name="Rich S.A."/>
            <person name="Livny J."/>
            <person name="Vlamakis H."/>
            <person name="Clish C."/>
            <person name="Bullock K."/>
            <person name="Deik A."/>
            <person name="Scott J."/>
            <person name="Pierce K.A."/>
            <person name="Xavier R.J."/>
            <person name="Alm E.J."/>
        </authorList>
    </citation>
    <scope>NUCLEOTIDE SEQUENCE [LARGE SCALE GENOMIC DNA]</scope>
    <source>
        <strain evidence="1 3">BIOML-A110</strain>
    </source>
</reference>
<reference evidence="2" key="2">
    <citation type="submission" date="2023-10" db="EMBL/GenBank/DDBJ databases">
        <title>Genome of Potential pathogenic bacteria in Crohn's disease.</title>
        <authorList>
            <person name="Rodriguez-Palacios A."/>
        </authorList>
    </citation>
    <scope>NUCLEOTIDE SEQUENCE</scope>
    <source>
        <strain evidence="2">CavFT-hAR11</strain>
    </source>
</reference>
<comment type="caution">
    <text evidence="1">The sequence shown here is derived from an EMBL/GenBank/DDBJ whole genome shotgun (WGS) entry which is preliminary data.</text>
</comment>
<protein>
    <submittedName>
        <fullName evidence="1">Uncharacterized protein</fullName>
    </submittedName>
</protein>
<dbReference type="AlphaFoldDB" id="A0A7J5RQA7"/>
<dbReference type="RefSeq" id="WP_117597149.1">
    <property type="nucleotide sequence ID" value="NZ_JAHYMS010000029.1"/>
</dbReference>
<name>A0A7J5RQA7_PHOVU</name>
<proteinExistence type="predicted"/>
<sequence>MKDEPNNKKHLTPRQIINRYRKGVYVDESIEVISSVISSCGQTFDSITVAFPTTLAEKVLENLTTAQLLYERQAAGQPIDDIAIDDYPRLKDILQDLSYPPLWESMYKDKEDNDFMDILNERGWVHKYHVADEQSSKALNCMTSLYRDAIERAGLSSSTFYIVLHFML</sequence>
<dbReference type="Proteomes" id="UP001181239">
    <property type="component" value="Unassembled WGS sequence"/>
</dbReference>
<dbReference type="Proteomes" id="UP000462922">
    <property type="component" value="Unassembled WGS sequence"/>
</dbReference>
<gene>
    <name evidence="1" type="ORF">GAY76_18440</name>
    <name evidence="2" type="ORF">RVH43_00345</name>
</gene>
<dbReference type="EMBL" id="WDAX01000053">
    <property type="protein sequence ID" value="KAB6569159.1"/>
    <property type="molecule type" value="Genomic_DNA"/>
</dbReference>
<evidence type="ECO:0000313" key="3">
    <source>
        <dbReference type="Proteomes" id="UP000462922"/>
    </source>
</evidence>
<dbReference type="EMBL" id="JAWDET010000002">
    <property type="protein sequence ID" value="MDU0239124.1"/>
    <property type="molecule type" value="Genomic_DNA"/>
</dbReference>
<organism evidence="1 3">
    <name type="scientific">Phocaeicola vulgatus</name>
    <name type="common">Bacteroides vulgatus</name>
    <dbReference type="NCBI Taxonomy" id="821"/>
    <lineage>
        <taxon>Bacteria</taxon>
        <taxon>Pseudomonadati</taxon>
        <taxon>Bacteroidota</taxon>
        <taxon>Bacteroidia</taxon>
        <taxon>Bacteroidales</taxon>
        <taxon>Bacteroidaceae</taxon>
        <taxon>Phocaeicola</taxon>
    </lineage>
</organism>